<evidence type="ECO:0000259" key="1">
    <source>
        <dbReference type="Pfam" id="PF09924"/>
    </source>
</evidence>
<dbReference type="EMBL" id="ADMC01000025">
    <property type="protein sequence ID" value="EHP46477.1"/>
    <property type="molecule type" value="Genomic_DNA"/>
</dbReference>
<dbReference type="PANTHER" id="PTHR41373:SF1">
    <property type="entry name" value="PHOSPHATIDYLGLYCEROL LYSYLTRANSFERASE C-TERMINAL DOMAIN-CONTAINING PROTEIN"/>
    <property type="match status" value="1"/>
</dbReference>
<gene>
    <name evidence="2" type="ORF">HMPREF9449_02094</name>
</gene>
<dbReference type="PATRIC" id="fig|742817.3.peg.2237"/>
<dbReference type="InterPro" id="IPR024320">
    <property type="entry name" value="LPG_synthase_C"/>
</dbReference>
<dbReference type="SUPFAM" id="SSF55729">
    <property type="entry name" value="Acyl-CoA N-acyltransferases (Nat)"/>
    <property type="match status" value="2"/>
</dbReference>
<protein>
    <recommendedName>
        <fullName evidence="1">Phosphatidylglycerol lysyltransferase C-terminal domain-containing protein</fullName>
    </recommendedName>
</protein>
<reference evidence="2 3" key="1">
    <citation type="submission" date="2012-01" db="EMBL/GenBank/DDBJ databases">
        <title>The Genome Sequence of Odoribacter laneus YIT 12061.</title>
        <authorList>
            <consortium name="The Broad Institute Genome Sequencing Platform"/>
            <person name="Earl A."/>
            <person name="Ward D."/>
            <person name="Feldgarden M."/>
            <person name="Gevers D."/>
            <person name="Morotomi M."/>
            <person name="Young S.K."/>
            <person name="Zeng Q."/>
            <person name="Gargeya S."/>
            <person name="Fitzgerald M."/>
            <person name="Haas B."/>
            <person name="Abouelleil A."/>
            <person name="Alvarado L."/>
            <person name="Arachchi H.M."/>
            <person name="Berlin A."/>
            <person name="Chapman S.B."/>
            <person name="Gearin G."/>
            <person name="Goldberg J."/>
            <person name="Griggs A."/>
            <person name="Gujja S."/>
            <person name="Hansen M."/>
            <person name="Heiman D."/>
            <person name="Howarth C."/>
            <person name="Larimer J."/>
            <person name="Lui A."/>
            <person name="MacDonald P.J.P."/>
            <person name="McCowen C."/>
            <person name="Montmayeur A."/>
            <person name="Murphy C."/>
            <person name="Neiman D."/>
            <person name="Pearson M."/>
            <person name="Priest M."/>
            <person name="Roberts A."/>
            <person name="Saif S."/>
            <person name="Shea T."/>
            <person name="Sisk P."/>
            <person name="Stolte C."/>
            <person name="Sykes S."/>
            <person name="Wortman J."/>
            <person name="Nusbaum C."/>
            <person name="Birren B."/>
        </authorList>
    </citation>
    <scope>NUCLEOTIDE SEQUENCE [LARGE SCALE GENOMIC DNA]</scope>
    <source>
        <strain evidence="2 3">YIT 12061</strain>
    </source>
</reference>
<evidence type="ECO:0000313" key="3">
    <source>
        <dbReference type="Proteomes" id="UP000004892"/>
    </source>
</evidence>
<dbReference type="HOGENOM" id="CLU_058411_0_0_10"/>
<organism evidence="2 3">
    <name type="scientific">Odoribacter laneus YIT 12061</name>
    <dbReference type="NCBI Taxonomy" id="742817"/>
    <lineage>
        <taxon>Bacteria</taxon>
        <taxon>Pseudomonadati</taxon>
        <taxon>Bacteroidota</taxon>
        <taxon>Bacteroidia</taxon>
        <taxon>Bacteroidales</taxon>
        <taxon>Odoribacteraceae</taxon>
        <taxon>Odoribacter</taxon>
    </lineage>
</organism>
<dbReference type="AlphaFoldDB" id="H1DI65"/>
<proteinExistence type="predicted"/>
<comment type="caution">
    <text evidence="2">The sequence shown here is derived from an EMBL/GenBank/DDBJ whole genome shotgun (WGS) entry which is preliminary data.</text>
</comment>
<dbReference type="STRING" id="742817.HMPREF9449_02094"/>
<dbReference type="PIRSF" id="PIRSF018688">
    <property type="entry name" value="UCP018688"/>
    <property type="match status" value="1"/>
</dbReference>
<dbReference type="eggNOG" id="COG4866">
    <property type="taxonomic scope" value="Bacteria"/>
</dbReference>
<keyword evidence="3" id="KW-1185">Reference proteome</keyword>
<dbReference type="Pfam" id="PF09924">
    <property type="entry name" value="LPG_synthase_C"/>
    <property type="match status" value="1"/>
</dbReference>
<dbReference type="InterPro" id="IPR016732">
    <property type="entry name" value="UCP018688"/>
</dbReference>
<dbReference type="GeneID" id="98069651"/>
<dbReference type="InterPro" id="IPR016181">
    <property type="entry name" value="Acyl_CoA_acyltransferase"/>
</dbReference>
<sequence>MIIFYPITPADKSLITSYTLLGEYRDNNLSICNLCSWHFLSESSYAILNHQLLIRFRDREGNPIYTLPFGEGDTTLTLDLLHQDAVANNQPLLFFGPTPFLREELEKYFQGRFEYTCPRDHFDYLYLREALAELKGKDYQPKRNHANRFRKKYSYTYTPLSPEILPHCLELAQKWCERHNCEEDRNLQLEQQAMQFAMEHFETLGLSGGALWVDHEIVAFTYGAPINYDTFCVHIEKANTDFDGAYTVINQEFASRIPHSFTYINREEDLGIPGLRKAKLSYSPALLLEKCRAFFSGRIIFT</sequence>
<name>H1DI65_9BACT</name>
<accession>H1DI65</accession>
<dbReference type="RefSeq" id="WP_009137241.1">
    <property type="nucleotide sequence ID" value="NZ_JH594596.1"/>
</dbReference>
<dbReference type="Gene3D" id="3.40.630.30">
    <property type="match status" value="1"/>
</dbReference>
<dbReference type="PANTHER" id="PTHR41373">
    <property type="entry name" value="DUF2156 DOMAIN-CONTAINING PROTEIN"/>
    <property type="match status" value="1"/>
</dbReference>
<feature type="domain" description="Phosphatidylglycerol lysyltransferase C-terminal" evidence="1">
    <location>
        <begin position="27"/>
        <end position="286"/>
    </location>
</feature>
<dbReference type="Proteomes" id="UP000004892">
    <property type="component" value="Unassembled WGS sequence"/>
</dbReference>
<evidence type="ECO:0000313" key="2">
    <source>
        <dbReference type="EMBL" id="EHP46477.1"/>
    </source>
</evidence>